<evidence type="ECO:0000313" key="2">
    <source>
        <dbReference type="EMBL" id="EIW78928.1"/>
    </source>
</evidence>
<dbReference type="Proteomes" id="UP000053558">
    <property type="component" value="Unassembled WGS sequence"/>
</dbReference>
<evidence type="ECO:0000313" key="3">
    <source>
        <dbReference type="Proteomes" id="UP000053558"/>
    </source>
</evidence>
<dbReference type="AlphaFoldDB" id="A0A5M3MI61"/>
<dbReference type="RefSeq" id="XP_007770679.1">
    <property type="nucleotide sequence ID" value="XM_007772489.1"/>
</dbReference>
<dbReference type="EMBL" id="JH711581">
    <property type="protein sequence ID" value="EIW78928.1"/>
    <property type="molecule type" value="Genomic_DNA"/>
</dbReference>
<sequence>RSGGKAEVCRPLLDGGQGLKNFGAGVKRAFSPLAALSTTSVGSQTPYSMHSLSALTTHGTNTVVTGKNSGHNSPRVQLLNAHQAV</sequence>
<accession>A0A5M3MI61</accession>
<feature type="compositionally biased region" description="Polar residues" evidence="1">
    <location>
        <begin position="60"/>
        <end position="75"/>
    </location>
</feature>
<dbReference type="KEGG" id="cput:CONPUDRAFT_83319"/>
<organism evidence="2 3">
    <name type="scientific">Coniophora puteana (strain RWD-64-598)</name>
    <name type="common">Brown rot fungus</name>
    <dbReference type="NCBI Taxonomy" id="741705"/>
    <lineage>
        <taxon>Eukaryota</taxon>
        <taxon>Fungi</taxon>
        <taxon>Dikarya</taxon>
        <taxon>Basidiomycota</taxon>
        <taxon>Agaricomycotina</taxon>
        <taxon>Agaricomycetes</taxon>
        <taxon>Agaricomycetidae</taxon>
        <taxon>Boletales</taxon>
        <taxon>Coniophorineae</taxon>
        <taxon>Coniophoraceae</taxon>
        <taxon>Coniophora</taxon>
    </lineage>
</organism>
<gene>
    <name evidence="2" type="ORF">CONPUDRAFT_83319</name>
</gene>
<protein>
    <submittedName>
        <fullName evidence="2">Uncharacterized protein</fullName>
    </submittedName>
</protein>
<feature type="region of interest" description="Disordered" evidence="1">
    <location>
        <begin position="60"/>
        <end position="85"/>
    </location>
</feature>
<feature type="non-terminal residue" evidence="2">
    <location>
        <position position="1"/>
    </location>
</feature>
<reference evidence="3" key="1">
    <citation type="journal article" date="2012" name="Science">
        <title>The Paleozoic origin of enzymatic lignin decomposition reconstructed from 31 fungal genomes.</title>
        <authorList>
            <person name="Floudas D."/>
            <person name="Binder M."/>
            <person name="Riley R."/>
            <person name="Barry K."/>
            <person name="Blanchette R.A."/>
            <person name="Henrissat B."/>
            <person name="Martinez A.T."/>
            <person name="Otillar R."/>
            <person name="Spatafora J.W."/>
            <person name="Yadav J.S."/>
            <person name="Aerts A."/>
            <person name="Benoit I."/>
            <person name="Boyd A."/>
            <person name="Carlson A."/>
            <person name="Copeland A."/>
            <person name="Coutinho P.M."/>
            <person name="de Vries R.P."/>
            <person name="Ferreira P."/>
            <person name="Findley K."/>
            <person name="Foster B."/>
            <person name="Gaskell J."/>
            <person name="Glotzer D."/>
            <person name="Gorecki P."/>
            <person name="Heitman J."/>
            <person name="Hesse C."/>
            <person name="Hori C."/>
            <person name="Igarashi K."/>
            <person name="Jurgens J.A."/>
            <person name="Kallen N."/>
            <person name="Kersten P."/>
            <person name="Kohler A."/>
            <person name="Kuees U."/>
            <person name="Kumar T.K.A."/>
            <person name="Kuo A."/>
            <person name="LaButti K."/>
            <person name="Larrondo L.F."/>
            <person name="Lindquist E."/>
            <person name="Ling A."/>
            <person name="Lombard V."/>
            <person name="Lucas S."/>
            <person name="Lundell T."/>
            <person name="Martin R."/>
            <person name="McLaughlin D.J."/>
            <person name="Morgenstern I."/>
            <person name="Morin E."/>
            <person name="Murat C."/>
            <person name="Nagy L.G."/>
            <person name="Nolan M."/>
            <person name="Ohm R.A."/>
            <person name="Patyshakuliyeva A."/>
            <person name="Rokas A."/>
            <person name="Ruiz-Duenas F.J."/>
            <person name="Sabat G."/>
            <person name="Salamov A."/>
            <person name="Samejima M."/>
            <person name="Schmutz J."/>
            <person name="Slot J.C."/>
            <person name="St John F."/>
            <person name="Stenlid J."/>
            <person name="Sun H."/>
            <person name="Sun S."/>
            <person name="Syed K."/>
            <person name="Tsang A."/>
            <person name="Wiebenga A."/>
            <person name="Young D."/>
            <person name="Pisabarro A."/>
            <person name="Eastwood D.C."/>
            <person name="Martin F."/>
            <person name="Cullen D."/>
            <person name="Grigoriev I.V."/>
            <person name="Hibbett D.S."/>
        </authorList>
    </citation>
    <scope>NUCLEOTIDE SEQUENCE [LARGE SCALE GENOMIC DNA]</scope>
    <source>
        <strain evidence="3">RWD-64-598 SS2</strain>
    </source>
</reference>
<name>A0A5M3MI61_CONPW</name>
<evidence type="ECO:0000256" key="1">
    <source>
        <dbReference type="SAM" id="MobiDB-lite"/>
    </source>
</evidence>
<dbReference type="GeneID" id="19210574"/>
<keyword evidence="3" id="KW-1185">Reference proteome</keyword>
<comment type="caution">
    <text evidence="2">The sequence shown here is derived from an EMBL/GenBank/DDBJ whole genome shotgun (WGS) entry which is preliminary data.</text>
</comment>
<proteinExistence type="predicted"/>